<accession>A0A812VAI5</accession>
<dbReference type="GO" id="GO:0046983">
    <property type="term" value="F:protein dimerization activity"/>
    <property type="evidence" value="ECO:0007669"/>
    <property type="project" value="InterPro"/>
</dbReference>
<dbReference type="SUPFAM" id="SSF53335">
    <property type="entry name" value="S-adenosyl-L-methionine-dependent methyltransferases"/>
    <property type="match status" value="1"/>
</dbReference>
<dbReference type="GO" id="GO:0008171">
    <property type="term" value="F:O-methyltransferase activity"/>
    <property type="evidence" value="ECO:0007669"/>
    <property type="project" value="InterPro"/>
</dbReference>
<dbReference type="InterPro" id="IPR016461">
    <property type="entry name" value="COMT-like"/>
</dbReference>
<dbReference type="AlphaFoldDB" id="A0A812VAI5"/>
<reference evidence="6" key="1">
    <citation type="submission" date="2021-02" db="EMBL/GenBank/DDBJ databases">
        <authorList>
            <person name="Dougan E. K."/>
            <person name="Rhodes N."/>
            <person name="Thang M."/>
            <person name="Chan C."/>
        </authorList>
    </citation>
    <scope>NUCLEOTIDE SEQUENCE</scope>
</reference>
<keyword evidence="2" id="KW-0808">Transferase</keyword>
<organism evidence="6 7">
    <name type="scientific">Symbiodinium necroappetens</name>
    <dbReference type="NCBI Taxonomy" id="1628268"/>
    <lineage>
        <taxon>Eukaryota</taxon>
        <taxon>Sar</taxon>
        <taxon>Alveolata</taxon>
        <taxon>Dinophyceae</taxon>
        <taxon>Suessiales</taxon>
        <taxon>Symbiodiniaceae</taxon>
        <taxon>Symbiodinium</taxon>
    </lineage>
</organism>
<dbReference type="InterPro" id="IPR036390">
    <property type="entry name" value="WH_DNA-bd_sf"/>
</dbReference>
<evidence type="ECO:0000256" key="1">
    <source>
        <dbReference type="ARBA" id="ARBA00022603"/>
    </source>
</evidence>
<evidence type="ECO:0000313" key="6">
    <source>
        <dbReference type="EMBL" id="CAE7628311.1"/>
    </source>
</evidence>
<dbReference type="Proteomes" id="UP000601435">
    <property type="component" value="Unassembled WGS sequence"/>
</dbReference>
<dbReference type="SUPFAM" id="SSF46785">
    <property type="entry name" value="Winged helix' DNA-binding domain"/>
    <property type="match status" value="1"/>
</dbReference>
<dbReference type="GO" id="GO:0032259">
    <property type="term" value="P:methylation"/>
    <property type="evidence" value="ECO:0007669"/>
    <property type="project" value="UniProtKB-KW"/>
</dbReference>
<evidence type="ECO:0000313" key="7">
    <source>
        <dbReference type="Proteomes" id="UP000601435"/>
    </source>
</evidence>
<dbReference type="PIRSF" id="PIRSF005739">
    <property type="entry name" value="O-mtase"/>
    <property type="match status" value="1"/>
</dbReference>
<name>A0A812VAI5_9DINO</name>
<gene>
    <name evidence="6" type="primary">oxyT</name>
    <name evidence="6" type="ORF">SNEC2469_LOCUS17703</name>
</gene>
<dbReference type="InterPro" id="IPR029063">
    <property type="entry name" value="SAM-dependent_MTases_sf"/>
</dbReference>
<evidence type="ECO:0000256" key="2">
    <source>
        <dbReference type="ARBA" id="ARBA00022679"/>
    </source>
</evidence>
<protein>
    <submittedName>
        <fullName evidence="6">OxyT protein</fullName>
    </submittedName>
</protein>
<dbReference type="CDD" id="cd02440">
    <property type="entry name" value="AdoMet_MTases"/>
    <property type="match status" value="1"/>
</dbReference>
<dbReference type="Gene3D" id="1.10.10.10">
    <property type="entry name" value="Winged helix-like DNA-binding domain superfamily/Winged helix DNA-binding domain"/>
    <property type="match status" value="1"/>
</dbReference>
<dbReference type="OrthoDB" id="409567at2759"/>
<keyword evidence="7" id="KW-1185">Reference proteome</keyword>
<dbReference type="PANTHER" id="PTHR43712">
    <property type="entry name" value="PUTATIVE (AFU_ORTHOLOGUE AFUA_4G14580)-RELATED"/>
    <property type="match status" value="1"/>
</dbReference>
<comment type="caution">
    <text evidence="6">The sequence shown here is derived from an EMBL/GenBank/DDBJ whole genome shotgun (WGS) entry which is preliminary data.</text>
</comment>
<proteinExistence type="predicted"/>
<dbReference type="EMBL" id="CAJNJA010029461">
    <property type="protein sequence ID" value="CAE7628311.1"/>
    <property type="molecule type" value="Genomic_DNA"/>
</dbReference>
<evidence type="ECO:0000259" key="4">
    <source>
        <dbReference type="Pfam" id="PF00891"/>
    </source>
</evidence>
<keyword evidence="1" id="KW-0489">Methyltransferase</keyword>
<dbReference type="InterPro" id="IPR012967">
    <property type="entry name" value="COMT_dimerisation"/>
</dbReference>
<dbReference type="Gene3D" id="3.40.50.150">
    <property type="entry name" value="Vaccinia Virus protein VP39"/>
    <property type="match status" value="1"/>
</dbReference>
<dbReference type="Pfam" id="PF00891">
    <property type="entry name" value="Methyltransf_2"/>
    <property type="match status" value="1"/>
</dbReference>
<dbReference type="InterPro" id="IPR036388">
    <property type="entry name" value="WH-like_DNA-bd_sf"/>
</dbReference>
<dbReference type="InterPro" id="IPR001077">
    <property type="entry name" value="COMT_C"/>
</dbReference>
<evidence type="ECO:0000259" key="5">
    <source>
        <dbReference type="Pfam" id="PF08100"/>
    </source>
</evidence>
<keyword evidence="3" id="KW-0949">S-adenosyl-L-methionine</keyword>
<feature type="domain" description="O-methyltransferase dimerisation" evidence="5">
    <location>
        <begin position="33"/>
        <end position="107"/>
    </location>
</feature>
<dbReference type="Pfam" id="PF08100">
    <property type="entry name" value="Dimerisation"/>
    <property type="match status" value="1"/>
</dbReference>
<feature type="domain" description="O-methyltransferase C-terminal" evidence="4">
    <location>
        <begin position="147"/>
        <end position="337"/>
    </location>
</feature>
<sequence>MSRPIRRLKVVTGHTTALRTSACGSEDVDLDSLAYGFMASQALFAALELGVFDYLAKGPQRVSDLAEGCGVPCNRLQTLLTALVAAKCLRRDESQLYSNSPNVQKFMVSTSKAYYGDYFKHQVGGLFYARMGQLAKVLRGEEVLDYSQWFSDPAVASLYTSAQHNGSLATAKSLFRKVSLATTGRMLDVGGGSGAFSLQAAQMNPELRATVLDLPEVCRVGRSLMEQAASPEKSRVGFKELDATSPAWPVEAESQDLALMSYLCGSVPEDVIAQLFQNAFRVLRSGGRLVVHDFMVDDTRDGPTLGAYWALQHVTVNPTGLGLAPCDISSRMKAAGFDHVEVFDMIAGMTKVVLATKP</sequence>
<evidence type="ECO:0000256" key="3">
    <source>
        <dbReference type="ARBA" id="ARBA00022691"/>
    </source>
</evidence>
<dbReference type="PROSITE" id="PS51683">
    <property type="entry name" value="SAM_OMT_II"/>
    <property type="match status" value="1"/>
</dbReference>
<dbReference type="PANTHER" id="PTHR43712:SF2">
    <property type="entry name" value="O-METHYLTRANSFERASE CICE"/>
    <property type="match status" value="1"/>
</dbReference>